<dbReference type="AlphaFoldDB" id="H1XR25"/>
<dbReference type="HOGENOM" id="CLU_1567786_0_0_0"/>
<reference evidence="1 4" key="2">
    <citation type="submission" date="2016-11" db="EMBL/GenBank/DDBJ databases">
        <title>Genomic analysis of Caldithrix abyssi and proposal of a novel bacterial phylum Caldithrichaeota.</title>
        <authorList>
            <person name="Kublanov I."/>
            <person name="Sigalova O."/>
            <person name="Gavrilov S."/>
            <person name="Lebedinsky A."/>
            <person name="Ivanova N."/>
            <person name="Daum C."/>
            <person name="Reddy T."/>
            <person name="Klenk H.P."/>
            <person name="Goker M."/>
            <person name="Reva O."/>
            <person name="Miroshnichenko M."/>
            <person name="Kyprides N."/>
            <person name="Woyke T."/>
            <person name="Gelfand M."/>
        </authorList>
    </citation>
    <scope>NUCLEOTIDE SEQUENCE [LARGE SCALE GENOMIC DNA]</scope>
    <source>
        <strain evidence="1 4">LF13</strain>
    </source>
</reference>
<dbReference type="EMBL" id="CM001402">
    <property type="protein sequence ID" value="EHO40119.1"/>
    <property type="molecule type" value="Genomic_DNA"/>
</dbReference>
<protein>
    <submittedName>
        <fullName evidence="2">Uncharacterized protein</fullName>
    </submittedName>
</protein>
<reference evidence="2 3" key="1">
    <citation type="submission" date="2011-09" db="EMBL/GenBank/DDBJ databases">
        <title>The permanent draft genome of Caldithrix abyssi DSM 13497.</title>
        <authorList>
            <consortium name="US DOE Joint Genome Institute (JGI-PGF)"/>
            <person name="Lucas S."/>
            <person name="Han J."/>
            <person name="Lapidus A."/>
            <person name="Bruce D."/>
            <person name="Goodwin L."/>
            <person name="Pitluck S."/>
            <person name="Peters L."/>
            <person name="Kyrpides N."/>
            <person name="Mavromatis K."/>
            <person name="Ivanova N."/>
            <person name="Mikhailova N."/>
            <person name="Chertkov O."/>
            <person name="Detter J.C."/>
            <person name="Tapia R."/>
            <person name="Han C."/>
            <person name="Land M."/>
            <person name="Hauser L."/>
            <person name="Markowitz V."/>
            <person name="Cheng J.-F."/>
            <person name="Hugenholtz P."/>
            <person name="Woyke T."/>
            <person name="Wu D."/>
            <person name="Spring S."/>
            <person name="Brambilla E."/>
            <person name="Klenk H.-P."/>
            <person name="Eisen J.A."/>
        </authorList>
    </citation>
    <scope>NUCLEOTIDE SEQUENCE [LARGE SCALE GENOMIC DNA]</scope>
    <source>
        <strain evidence="2 3">DSM 13497</strain>
    </source>
</reference>
<dbReference type="Proteomes" id="UP000004671">
    <property type="component" value="Chromosome"/>
</dbReference>
<evidence type="ECO:0000313" key="1">
    <source>
        <dbReference type="EMBL" id="APF20041.1"/>
    </source>
</evidence>
<evidence type="ECO:0000313" key="4">
    <source>
        <dbReference type="Proteomes" id="UP000183868"/>
    </source>
</evidence>
<evidence type="ECO:0000313" key="2">
    <source>
        <dbReference type="EMBL" id="EHO40119.1"/>
    </source>
</evidence>
<dbReference type="PaxDb" id="880073-Calab_0474"/>
<evidence type="ECO:0000313" key="3">
    <source>
        <dbReference type="Proteomes" id="UP000004671"/>
    </source>
</evidence>
<dbReference type="KEGG" id="caby:Cabys_3293"/>
<sequence>MNHLILELAVFTRNWKKILELWPNANIKESPLPLQLRYIHEKINEKAGMLIYLLDMTDEKIKDRLDIIVPYVPFCMMFVDEIDESLENDMEAYLAQFETPLFLVLPEDENLKETITQISHLDYKLPEIVVLEQEADPGRAMKKLIHKILEKLNQEPDVQIINPSTEEEPL</sequence>
<dbReference type="STRING" id="880073.Cabys_3293"/>
<keyword evidence="3" id="KW-1185">Reference proteome</keyword>
<proteinExistence type="predicted"/>
<accession>H1XR25</accession>
<dbReference type="RefSeq" id="WP_006927041.1">
    <property type="nucleotide sequence ID" value="NZ_CM001402.1"/>
</dbReference>
<gene>
    <name evidence="1" type="ORF">Cabys_3293</name>
    <name evidence="2" type="ORF">Calab_0474</name>
</gene>
<name>H1XR25_CALAY</name>
<organism evidence="2 3">
    <name type="scientific">Caldithrix abyssi DSM 13497</name>
    <dbReference type="NCBI Taxonomy" id="880073"/>
    <lineage>
        <taxon>Bacteria</taxon>
        <taxon>Pseudomonadati</taxon>
        <taxon>Calditrichota</taxon>
        <taxon>Calditrichia</taxon>
        <taxon>Calditrichales</taxon>
        <taxon>Calditrichaceae</taxon>
        <taxon>Caldithrix</taxon>
    </lineage>
</organism>
<dbReference type="EMBL" id="CP018099">
    <property type="protein sequence ID" value="APF20041.1"/>
    <property type="molecule type" value="Genomic_DNA"/>
</dbReference>
<dbReference type="Proteomes" id="UP000183868">
    <property type="component" value="Chromosome"/>
</dbReference>
<dbReference type="InParanoid" id="H1XR25"/>